<feature type="compositionally biased region" description="Basic and acidic residues" evidence="15">
    <location>
        <begin position="1383"/>
        <end position="1408"/>
    </location>
</feature>
<keyword evidence="3" id="KW-0813">Transport</keyword>
<dbReference type="InterPro" id="IPR015683">
    <property type="entry name" value="Ionotropic_Glu_rcpt"/>
</dbReference>
<keyword evidence="10" id="KW-0325">Glycoprotein</keyword>
<keyword evidence="6 16" id="KW-1133">Transmembrane helix</keyword>
<evidence type="ECO:0000256" key="16">
    <source>
        <dbReference type="SAM" id="Phobius"/>
    </source>
</evidence>
<dbReference type="PANTHER" id="PTHR18966">
    <property type="entry name" value="IONOTROPIC GLUTAMATE RECEPTOR"/>
    <property type="match status" value="1"/>
</dbReference>
<feature type="compositionally biased region" description="Basic and acidic residues" evidence="15">
    <location>
        <begin position="1245"/>
        <end position="1266"/>
    </location>
</feature>
<keyword evidence="9 19" id="KW-0675">Receptor</keyword>
<keyword evidence="20" id="KW-1185">Reference proteome</keyword>
<evidence type="ECO:0000256" key="8">
    <source>
        <dbReference type="ARBA" id="ARBA00023136"/>
    </source>
</evidence>
<evidence type="ECO:0000256" key="3">
    <source>
        <dbReference type="ARBA" id="ARBA00022448"/>
    </source>
</evidence>
<comment type="similarity">
    <text evidence="2">Belongs to the glutamate-gated ion channel (TC 1.A.10.1) family.</text>
</comment>
<evidence type="ECO:0000256" key="6">
    <source>
        <dbReference type="ARBA" id="ARBA00022989"/>
    </source>
</evidence>
<accession>A0A4S2KUF6</accession>
<dbReference type="Pfam" id="PF00060">
    <property type="entry name" value="Lig_chan"/>
    <property type="match status" value="1"/>
</dbReference>
<organism evidence="19 20">
    <name type="scientific">Temnothorax longispinosus</name>
    <dbReference type="NCBI Taxonomy" id="300112"/>
    <lineage>
        <taxon>Eukaryota</taxon>
        <taxon>Metazoa</taxon>
        <taxon>Ecdysozoa</taxon>
        <taxon>Arthropoda</taxon>
        <taxon>Hexapoda</taxon>
        <taxon>Insecta</taxon>
        <taxon>Pterygota</taxon>
        <taxon>Neoptera</taxon>
        <taxon>Endopterygota</taxon>
        <taxon>Hymenoptera</taxon>
        <taxon>Apocrita</taxon>
        <taxon>Aculeata</taxon>
        <taxon>Formicoidea</taxon>
        <taxon>Formicidae</taxon>
        <taxon>Myrmicinae</taxon>
        <taxon>Temnothorax</taxon>
    </lineage>
</organism>
<feature type="transmembrane region" description="Helical" evidence="16">
    <location>
        <begin position="494"/>
        <end position="512"/>
    </location>
</feature>
<evidence type="ECO:0000256" key="14">
    <source>
        <dbReference type="PIRSR" id="PIRSR601508-2"/>
    </source>
</evidence>
<feature type="compositionally biased region" description="Basic and acidic residues" evidence="15">
    <location>
        <begin position="1147"/>
        <end position="1160"/>
    </location>
</feature>
<feature type="binding site" evidence="13">
    <location>
        <position position="449"/>
    </location>
    <ligand>
        <name>L-glutamate</name>
        <dbReference type="ChEBI" id="CHEBI:29985"/>
    </ligand>
</feature>
<dbReference type="GO" id="GO:0005886">
    <property type="term" value="C:plasma membrane"/>
    <property type="evidence" value="ECO:0007669"/>
    <property type="project" value="UniProtKB-SubCell"/>
</dbReference>
<proteinExistence type="inferred from homology"/>
<dbReference type="SUPFAM" id="SSF53850">
    <property type="entry name" value="Periplasmic binding protein-like II"/>
    <property type="match status" value="1"/>
</dbReference>
<keyword evidence="4" id="KW-1003">Cell membrane</keyword>
<feature type="compositionally biased region" description="Basic and acidic residues" evidence="15">
    <location>
        <begin position="1102"/>
        <end position="1118"/>
    </location>
</feature>
<gene>
    <name evidence="19" type="ORF">DBV15_03523</name>
</gene>
<dbReference type="InterPro" id="IPR019594">
    <property type="entry name" value="Glu/Gly-bd"/>
</dbReference>
<evidence type="ECO:0000313" key="19">
    <source>
        <dbReference type="EMBL" id="TGZ53531.1"/>
    </source>
</evidence>
<feature type="binding site" evidence="13">
    <location>
        <position position="454"/>
    </location>
    <ligand>
        <name>L-glutamate</name>
        <dbReference type="ChEBI" id="CHEBI:29985"/>
    </ligand>
</feature>
<feature type="region of interest" description="Disordered" evidence="15">
    <location>
        <begin position="1371"/>
        <end position="1440"/>
    </location>
</feature>
<keyword evidence="11" id="KW-1071">Ligand-gated ion channel</keyword>
<reference evidence="19 20" key="1">
    <citation type="journal article" date="2019" name="Philos. Trans. R. Soc. Lond., B, Biol. Sci.">
        <title>Ant behaviour and brain gene expression of defending hosts depend on the ecological success of the intruding social parasite.</title>
        <authorList>
            <person name="Kaur R."/>
            <person name="Stoldt M."/>
            <person name="Jongepier E."/>
            <person name="Feldmeyer B."/>
            <person name="Menzel F."/>
            <person name="Bornberg-Bauer E."/>
            <person name="Foitzik S."/>
        </authorList>
    </citation>
    <scope>NUCLEOTIDE SEQUENCE [LARGE SCALE GENOMIC DNA]</scope>
    <source>
        <tissue evidence="19">Whole body</tissue>
    </source>
</reference>
<feature type="binding site" evidence="13">
    <location>
        <position position="697"/>
    </location>
    <ligand>
        <name>L-glutamate</name>
        <dbReference type="ChEBI" id="CHEBI:29985"/>
    </ligand>
</feature>
<evidence type="ECO:0000256" key="4">
    <source>
        <dbReference type="ARBA" id="ARBA00022475"/>
    </source>
</evidence>
<keyword evidence="7" id="KW-0406">Ion transport</keyword>
<evidence type="ECO:0000313" key="20">
    <source>
        <dbReference type="Proteomes" id="UP000310200"/>
    </source>
</evidence>
<feature type="region of interest" description="Disordered" evidence="15">
    <location>
        <begin position="1206"/>
        <end position="1335"/>
    </location>
</feature>
<sequence>MAKRRATGIGAGVTIVASLRHDVHITLFWYLLAETRQKYSSFIRATLLHFAMSTRTSSMLTLVFFLPFVLCQTPMDLVVVIEESDSSILGILNDAVPEAERIFANDMITVHVSTVTVNRENVDASFEKVCAVLYKGISIILDMTWTGWDKLRNVADERGIVYKRGDCSICPYVQAIDDLLIMKNATDVGLIFEDERDNNYHEFRYITGNLQLNVSFTVLNMKTDICCRLMGDVTCNCPQNFKIFPYYFKRLIGLIVSLMSDVQRAGVSVTPKTGQCDKPVNSTSGSNITAETFNKILMTRLDSNDTFEYLTDKAMITYKAEIELQSVSHGYVDALATWTRRTKIKEADGRKIEPARRFFRIGTAPAVPWTVVKKDPVTGQEMRDDDGKEIWEGYCIDFVRKLSEEMQFDYDFVIPEDHEFGRKLPNGEWNGLIGDLAKGEIDIAVAALTMTSEREEVIDFVAPYFEQSGILIVMRKPVRKTSLFKFMTVLRLEVWLSIVGALTLTGIMIWILDKYSPYSARNNKRLYPYPCREFTLKESFWFALTSFTPQGGGEAPKALSSRTLVAAYWLFVVLMLATFTANLAAFLTVERMQSPVQSLEQLARQSRINYTVLANSSAHQYFINMKNAEDKLYTVWKEITLNSTSDQVEYRVWDYPIKEQYGHILQAITQVGPVKTTEDGFKKVIESENAEFAFIHDSSEIKYEVTKNCNLTEVGEVFAEQPYAIAVQQGSHLQEEISRKKIDTLRHWQPRGVFIATLFGLALAMITLAGEVLYYRKRGASQKGKPNDKRTIKDTENDKIMQKIASKLQMKPAPTDALFGKQLSHTPHLTRVKKLIYLTLSALITCHVSANYEYERAKSLSPESTTHPWYKQYEVYESAPSEILPHYNFYGFKDRPVGYSGSPSEPFPITKKEPIEEKNLKKIPFYAFANKDSTRYKELTPNFGVAHCQEIKVKSAGKNGEPRKGITTCYNCKDPKTKSTYERCLYSSNPEESTSANTKVERYLSAPAGFRYRRSNFERNKNNYGQLGSPYRFTDEYFTDASHDVPAAYKNKGEQCDKVVKDSMVCMVCKDPKTNGKYEQCSYVRQPHEKAYSYAKSSSFGKPRENDSDERPESTSHSEDDEESNEQTDRSPSTVEPREYSYPTEDYSEKASTVDKREEAQDAPSADCKQIEKDSKTCTVCKDPKTGGTYEKCTYNYQPSDKLYKYSKSKSFGYPDKKSESIRDLNKTQTLDKSKNYDYPQSSESTHDYSEKSEPSTYPRRSDRAGEAQVPNESDGTSHDSSDYSSDYSIPEKSSDYQFPSRNNDNDHESYESQKTPSSKPVSEHYSENIGADNCKTIQKDSMTCKVCKDPETGNDFEQCSYSYQPSDKLYSYSKSSSFGNPKNDKSEQTSHEDEHPSDSSETTKKSYGEYVPGQAYEASTADETRSKDDAEGKKGVDAGYLDTVKKKAEIEEFMHNFRKEDRSKCKKITRDKMTCYQCVDDEGFQKEECAFVTGREPDKDQLVFHETKEFQVDAAPSRNIRDFKPTSSRKTKAVESLEPSASASRNTYVRLEKPDNEYPDEASYTAAAEETKEAEPYDYTSETRAKYDKVLKLTLPAYMFSTSEHEAAFDEIVASSHNDN</sequence>
<feature type="compositionally biased region" description="Basic and acidic residues" evidence="15">
    <location>
        <begin position="1215"/>
        <end position="1236"/>
    </location>
</feature>
<dbReference type="CDD" id="cd13717">
    <property type="entry name" value="PBP2_iGluR_putative"/>
    <property type="match status" value="1"/>
</dbReference>
<evidence type="ECO:0000256" key="7">
    <source>
        <dbReference type="ARBA" id="ARBA00023065"/>
    </source>
</evidence>
<dbReference type="FunFam" id="1.10.287.70:FF:000143">
    <property type="entry name" value="Probable glutamate receptor"/>
    <property type="match status" value="1"/>
</dbReference>
<dbReference type="InterPro" id="IPR001508">
    <property type="entry name" value="Iono_Glu_rcpt_met"/>
</dbReference>
<evidence type="ECO:0000256" key="12">
    <source>
        <dbReference type="ARBA" id="ARBA00023303"/>
    </source>
</evidence>
<feature type="transmembrane region" description="Helical" evidence="16">
    <location>
        <begin position="566"/>
        <end position="589"/>
    </location>
</feature>
<dbReference type="Gene3D" id="3.40.190.10">
    <property type="entry name" value="Periplasmic binding protein-like II"/>
    <property type="match status" value="2"/>
</dbReference>
<evidence type="ECO:0000256" key="5">
    <source>
        <dbReference type="ARBA" id="ARBA00022692"/>
    </source>
</evidence>
<dbReference type="STRING" id="300112.A0A4S2KUF6"/>
<feature type="region of interest" description="Disordered" evidence="15">
    <location>
        <begin position="1094"/>
        <end position="1174"/>
    </location>
</feature>
<evidence type="ECO:0000256" key="11">
    <source>
        <dbReference type="ARBA" id="ARBA00023286"/>
    </source>
</evidence>
<evidence type="ECO:0000256" key="2">
    <source>
        <dbReference type="ARBA" id="ARBA00008685"/>
    </source>
</evidence>
<evidence type="ECO:0000256" key="10">
    <source>
        <dbReference type="ARBA" id="ARBA00023180"/>
    </source>
</evidence>
<feature type="domain" description="Ionotropic glutamate receptor L-glutamate and glycine-binding" evidence="18">
    <location>
        <begin position="368"/>
        <end position="438"/>
    </location>
</feature>
<name>A0A4S2KUF6_9HYME</name>
<feature type="binding site" evidence="13">
    <location>
        <position position="617"/>
    </location>
    <ligand>
        <name>L-glutamate</name>
        <dbReference type="ChEBI" id="CHEBI:29985"/>
    </ligand>
</feature>
<feature type="transmembrane region" description="Helical" evidence="16">
    <location>
        <begin position="753"/>
        <end position="775"/>
    </location>
</feature>
<comment type="caution">
    <text evidence="19">The sequence shown here is derived from an EMBL/GenBank/DDBJ whole genome shotgun (WGS) entry which is preliminary data.</text>
</comment>
<dbReference type="Pfam" id="PF10613">
    <property type="entry name" value="Lig_chan-Glu_bd"/>
    <property type="match status" value="1"/>
</dbReference>
<evidence type="ECO:0000256" key="15">
    <source>
        <dbReference type="SAM" id="MobiDB-lite"/>
    </source>
</evidence>
<keyword evidence="12" id="KW-0407">Ion channel</keyword>
<feature type="compositionally biased region" description="Basic and acidic residues" evidence="15">
    <location>
        <begin position="1423"/>
        <end position="1437"/>
    </location>
</feature>
<evidence type="ECO:0000259" key="17">
    <source>
        <dbReference type="SMART" id="SM00079"/>
    </source>
</evidence>
<protein>
    <submittedName>
        <fullName evidence="19">Glutamate receptor, ionotropic kainate</fullName>
    </submittedName>
</protein>
<dbReference type="GO" id="GO:0015276">
    <property type="term" value="F:ligand-gated monoatomic ion channel activity"/>
    <property type="evidence" value="ECO:0007669"/>
    <property type="project" value="InterPro"/>
</dbReference>
<keyword evidence="8 16" id="KW-0472">Membrane</keyword>
<evidence type="ECO:0000256" key="1">
    <source>
        <dbReference type="ARBA" id="ARBA00004651"/>
    </source>
</evidence>
<dbReference type="GO" id="GO:0038023">
    <property type="term" value="F:signaling receptor activity"/>
    <property type="evidence" value="ECO:0007669"/>
    <property type="project" value="InterPro"/>
</dbReference>
<dbReference type="Proteomes" id="UP000310200">
    <property type="component" value="Unassembled WGS sequence"/>
</dbReference>
<dbReference type="InterPro" id="IPR001320">
    <property type="entry name" value="Iontro_rcpt_C"/>
</dbReference>
<dbReference type="PRINTS" id="PR00177">
    <property type="entry name" value="NMDARECEPTOR"/>
</dbReference>
<feature type="domain" description="Ionotropic glutamate receptor C-terminal" evidence="17">
    <location>
        <begin position="374"/>
        <end position="750"/>
    </location>
</feature>
<comment type="subcellular location">
    <subcellularLocation>
        <location evidence="1">Cell membrane</location>
        <topology evidence="1">Multi-pass membrane protein</topology>
    </subcellularLocation>
</comment>
<dbReference type="EMBL" id="QBLH01001013">
    <property type="protein sequence ID" value="TGZ53531.1"/>
    <property type="molecule type" value="Genomic_DNA"/>
</dbReference>
<feature type="region of interest" description="Disordered" evidence="15">
    <location>
        <begin position="1517"/>
        <end position="1582"/>
    </location>
</feature>
<feature type="site" description="Crucial to convey clamshell closure to channel opening" evidence="14">
    <location>
        <position position="596"/>
    </location>
</feature>
<keyword evidence="5 16" id="KW-0812">Transmembrane</keyword>
<evidence type="ECO:0000256" key="13">
    <source>
        <dbReference type="PIRSR" id="PIRSR601508-1"/>
    </source>
</evidence>
<evidence type="ECO:0000259" key="18">
    <source>
        <dbReference type="SMART" id="SM00918"/>
    </source>
</evidence>
<dbReference type="SMART" id="SM00918">
    <property type="entry name" value="Lig_chan-Glu_bd"/>
    <property type="match status" value="1"/>
</dbReference>
<feature type="compositionally biased region" description="Basic and acidic residues" evidence="15">
    <location>
        <begin position="1570"/>
        <end position="1582"/>
    </location>
</feature>
<dbReference type="FunFam" id="3.40.190.10:FF:000024">
    <property type="entry name" value="Glutamate receptor, ionotropic, delta 1"/>
    <property type="match status" value="1"/>
</dbReference>
<dbReference type="SMART" id="SM00079">
    <property type="entry name" value="PBPe"/>
    <property type="match status" value="1"/>
</dbReference>
<evidence type="ECO:0000256" key="9">
    <source>
        <dbReference type="ARBA" id="ARBA00023170"/>
    </source>
</evidence>